<comment type="caution">
    <text evidence="1">The sequence shown here is derived from an EMBL/GenBank/DDBJ whole genome shotgun (WGS) entry which is preliminary data.</text>
</comment>
<keyword evidence="2" id="KW-1185">Reference proteome</keyword>
<name>A0A8S4GEE1_PLUXY</name>
<protein>
    <submittedName>
        <fullName evidence="1">(diamondback moth) hypothetical protein</fullName>
    </submittedName>
</protein>
<dbReference type="AlphaFoldDB" id="A0A8S4GEE1"/>
<reference evidence="1" key="1">
    <citation type="submission" date="2020-11" db="EMBL/GenBank/DDBJ databases">
        <authorList>
            <person name="Whiteford S."/>
        </authorList>
    </citation>
    <scope>NUCLEOTIDE SEQUENCE</scope>
</reference>
<dbReference type="EMBL" id="CAJHNJ030000193">
    <property type="protein sequence ID" value="CAG9137198.1"/>
    <property type="molecule type" value="Genomic_DNA"/>
</dbReference>
<evidence type="ECO:0000313" key="1">
    <source>
        <dbReference type="EMBL" id="CAG9137198.1"/>
    </source>
</evidence>
<organism evidence="1 2">
    <name type="scientific">Plutella xylostella</name>
    <name type="common">Diamondback moth</name>
    <name type="synonym">Plutella maculipennis</name>
    <dbReference type="NCBI Taxonomy" id="51655"/>
    <lineage>
        <taxon>Eukaryota</taxon>
        <taxon>Metazoa</taxon>
        <taxon>Ecdysozoa</taxon>
        <taxon>Arthropoda</taxon>
        <taxon>Hexapoda</taxon>
        <taxon>Insecta</taxon>
        <taxon>Pterygota</taxon>
        <taxon>Neoptera</taxon>
        <taxon>Endopterygota</taxon>
        <taxon>Lepidoptera</taxon>
        <taxon>Glossata</taxon>
        <taxon>Ditrysia</taxon>
        <taxon>Yponomeutoidea</taxon>
        <taxon>Plutellidae</taxon>
        <taxon>Plutella</taxon>
    </lineage>
</organism>
<sequence>MPRRPNVATTHMSQMKLLFTEHEVTRGCRGPGSCVSRCRHRSRLLREGSSTPLSRVYNAGAAVAASSASDDGGARVASTTYLHAPAKTKVTDTYPKTV</sequence>
<proteinExistence type="predicted"/>
<evidence type="ECO:0000313" key="2">
    <source>
        <dbReference type="Proteomes" id="UP000653454"/>
    </source>
</evidence>
<gene>
    <name evidence="1" type="ORF">PLXY2_LOCUS15463</name>
</gene>
<accession>A0A8S4GEE1</accession>
<dbReference type="Proteomes" id="UP000653454">
    <property type="component" value="Unassembled WGS sequence"/>
</dbReference>